<reference evidence="1" key="1">
    <citation type="submission" date="2020-05" db="EMBL/GenBank/DDBJ databases">
        <title>Large-scale comparative analyses of tick genomes elucidate their genetic diversity and vector capacities.</title>
        <authorList>
            <person name="Jia N."/>
            <person name="Wang J."/>
            <person name="Shi W."/>
            <person name="Du L."/>
            <person name="Sun Y."/>
            <person name="Zhan W."/>
            <person name="Jiang J."/>
            <person name="Wang Q."/>
            <person name="Zhang B."/>
            <person name="Ji P."/>
            <person name="Sakyi L.B."/>
            <person name="Cui X."/>
            <person name="Yuan T."/>
            <person name="Jiang B."/>
            <person name="Yang W."/>
            <person name="Lam T.T.-Y."/>
            <person name="Chang Q."/>
            <person name="Ding S."/>
            <person name="Wang X."/>
            <person name="Zhu J."/>
            <person name="Ruan X."/>
            <person name="Zhao L."/>
            <person name="Wei J."/>
            <person name="Que T."/>
            <person name="Du C."/>
            <person name="Cheng J."/>
            <person name="Dai P."/>
            <person name="Han X."/>
            <person name="Huang E."/>
            <person name="Gao Y."/>
            <person name="Liu J."/>
            <person name="Shao H."/>
            <person name="Ye R."/>
            <person name="Li L."/>
            <person name="Wei W."/>
            <person name="Wang X."/>
            <person name="Wang C."/>
            <person name="Yang T."/>
            <person name="Huo Q."/>
            <person name="Li W."/>
            <person name="Guo W."/>
            <person name="Chen H."/>
            <person name="Zhou L."/>
            <person name="Ni X."/>
            <person name="Tian J."/>
            <person name="Zhou Y."/>
            <person name="Sheng Y."/>
            <person name="Liu T."/>
            <person name="Pan Y."/>
            <person name="Xia L."/>
            <person name="Li J."/>
            <person name="Zhao F."/>
            <person name="Cao W."/>
        </authorList>
    </citation>
    <scope>NUCLEOTIDE SEQUENCE</scope>
    <source>
        <strain evidence="1">Dsil-2018</strain>
    </source>
</reference>
<accession>A0ACB8C1S1</accession>
<name>A0ACB8C1S1_DERSI</name>
<dbReference type="EMBL" id="CM023478">
    <property type="protein sequence ID" value="KAH7932795.1"/>
    <property type="molecule type" value="Genomic_DNA"/>
</dbReference>
<dbReference type="Proteomes" id="UP000821865">
    <property type="component" value="Chromosome 9"/>
</dbReference>
<sequence>MSENEYLRQVRGYFTDQEWAEMPDLTRERYANIKRNYDVMVALDLKPAMPEFMKPKPVAPKPGAKKRAQSRSETQQPKKPANTAQAPKTGAKGKENSGAVKLAPRKKTWTAPVKDRAVLTDNRQLAAGAATDHKSANASDAGSKRPSRAQKKINYAECDDSDGESTNKPISSTGSDSSGDIRYPRRQRKEVNYMECEEGPDEDYLSHVITPDHKNALNMAVYKLNTTYQRRHGRIQPRARPESHLPPRRDVAGVVARDAQAWKF</sequence>
<proteinExistence type="predicted"/>
<keyword evidence="2" id="KW-1185">Reference proteome</keyword>
<evidence type="ECO:0000313" key="1">
    <source>
        <dbReference type="EMBL" id="KAH7932795.1"/>
    </source>
</evidence>
<comment type="caution">
    <text evidence="1">The sequence shown here is derived from an EMBL/GenBank/DDBJ whole genome shotgun (WGS) entry which is preliminary data.</text>
</comment>
<organism evidence="1 2">
    <name type="scientific">Dermacentor silvarum</name>
    <name type="common">Tick</name>
    <dbReference type="NCBI Taxonomy" id="543639"/>
    <lineage>
        <taxon>Eukaryota</taxon>
        <taxon>Metazoa</taxon>
        <taxon>Ecdysozoa</taxon>
        <taxon>Arthropoda</taxon>
        <taxon>Chelicerata</taxon>
        <taxon>Arachnida</taxon>
        <taxon>Acari</taxon>
        <taxon>Parasitiformes</taxon>
        <taxon>Ixodida</taxon>
        <taxon>Ixodoidea</taxon>
        <taxon>Ixodidae</taxon>
        <taxon>Rhipicephalinae</taxon>
        <taxon>Dermacentor</taxon>
    </lineage>
</organism>
<protein>
    <submittedName>
        <fullName evidence="1">Uncharacterized protein</fullName>
    </submittedName>
</protein>
<gene>
    <name evidence="1" type="ORF">HPB49_002561</name>
</gene>
<evidence type="ECO:0000313" key="2">
    <source>
        <dbReference type="Proteomes" id="UP000821865"/>
    </source>
</evidence>